<protein>
    <recommendedName>
        <fullName evidence="15">THAP-type domain-containing protein</fullName>
    </recommendedName>
</protein>
<evidence type="ECO:0000256" key="5">
    <source>
        <dbReference type="ARBA" id="ARBA00022833"/>
    </source>
</evidence>
<dbReference type="Proteomes" id="UP001153709">
    <property type="component" value="Chromosome 7"/>
</dbReference>
<dbReference type="AlphaFoldDB" id="A0A9N9T6K5"/>
<evidence type="ECO:0000256" key="8">
    <source>
        <dbReference type="ARBA" id="ARBA00023125"/>
    </source>
</evidence>
<dbReference type="InterPro" id="IPR006612">
    <property type="entry name" value="THAP_Znf"/>
</dbReference>
<evidence type="ECO:0000256" key="4">
    <source>
        <dbReference type="ARBA" id="ARBA00022771"/>
    </source>
</evidence>
<keyword evidence="8 12" id="KW-0238">DNA-binding</keyword>
<feature type="compositionally biased region" description="Acidic residues" evidence="14">
    <location>
        <begin position="324"/>
        <end position="361"/>
    </location>
</feature>
<dbReference type="GO" id="GO:0043565">
    <property type="term" value="F:sequence-specific DNA binding"/>
    <property type="evidence" value="ECO:0007669"/>
    <property type="project" value="InterPro"/>
</dbReference>
<keyword evidence="6" id="KW-0805">Transcription regulation</keyword>
<dbReference type="GO" id="GO:0008270">
    <property type="term" value="F:zinc ion binding"/>
    <property type="evidence" value="ECO:0007669"/>
    <property type="project" value="UniProtKB-KW"/>
</dbReference>
<evidence type="ECO:0000256" key="9">
    <source>
        <dbReference type="ARBA" id="ARBA00023163"/>
    </source>
</evidence>
<comment type="similarity">
    <text evidence="2">Belongs to the THAP1 family.</text>
</comment>
<dbReference type="InterPro" id="IPR038441">
    <property type="entry name" value="THAP_Znf_sf"/>
</dbReference>
<dbReference type="SMART" id="SM00980">
    <property type="entry name" value="THAP"/>
    <property type="match status" value="1"/>
</dbReference>
<dbReference type="InterPro" id="IPR021896">
    <property type="entry name" value="THAP9-like_HTH"/>
</dbReference>
<evidence type="ECO:0000256" key="12">
    <source>
        <dbReference type="PROSITE-ProRule" id="PRU00309"/>
    </source>
</evidence>
<evidence type="ECO:0000259" key="15">
    <source>
        <dbReference type="PROSITE" id="PS50950"/>
    </source>
</evidence>
<dbReference type="PANTHER" id="PTHR46600">
    <property type="entry name" value="THAP DOMAIN-CONTAINING"/>
    <property type="match status" value="1"/>
</dbReference>
<dbReference type="GO" id="GO:0005654">
    <property type="term" value="C:nucleoplasm"/>
    <property type="evidence" value="ECO:0007669"/>
    <property type="project" value="UniProtKB-SubCell"/>
</dbReference>
<sequence length="384" mass="44715">MPTTCRAYCSYRGCKNSKARHTDKSYHRFPKNESRRNLWIQHSGNLTLQTLTQKQLSHKFLCSDHFTDIDVASVIRGKNRLKDSAIPKNFATTDVFEALQNSTRNSDSTANNKDLFSEDSQLNKKVPILKSELCLQNGNDAHMSSSLDVSNGDQNFASFANNNLNLSNDRIQSIQIQLNKKNEELKNAQDALKQSALIIDFIKNKYEAKVKSKNDTILKYRRKVYNLNRKLNRVKTFSKEASELKKSVDKLDEEIKEFLDMQISHFKKSKWTEKEKQFAISLFYQSTKAYRYLREKKHFKLPCVSKIRIWINGLDSTAATLEKTEEEELEKEEEEELEKEEEEELEKEEEEELEKEDEEELDSTHNPLVPDETLTLPQIIILTS</sequence>
<dbReference type="Pfam" id="PF05485">
    <property type="entry name" value="THAP"/>
    <property type="match status" value="1"/>
</dbReference>
<evidence type="ECO:0000256" key="3">
    <source>
        <dbReference type="ARBA" id="ARBA00022723"/>
    </source>
</evidence>
<dbReference type="OrthoDB" id="7617100at2759"/>
<keyword evidence="4 12" id="KW-0863">Zinc-finger</keyword>
<dbReference type="SUPFAM" id="SSF57716">
    <property type="entry name" value="Glucocorticoid receptor-like (DNA-binding domain)"/>
    <property type="match status" value="1"/>
</dbReference>
<dbReference type="PROSITE" id="PS50950">
    <property type="entry name" value="ZF_THAP"/>
    <property type="match status" value="1"/>
</dbReference>
<dbReference type="InterPro" id="IPR026516">
    <property type="entry name" value="THAP1/10"/>
</dbReference>
<dbReference type="PANTHER" id="PTHR46600:SF1">
    <property type="entry name" value="THAP DOMAIN-CONTAINING PROTEIN 1"/>
    <property type="match status" value="1"/>
</dbReference>
<keyword evidence="3" id="KW-0479">Metal-binding</keyword>
<evidence type="ECO:0000313" key="17">
    <source>
        <dbReference type="Proteomes" id="UP001153709"/>
    </source>
</evidence>
<keyword evidence="5" id="KW-0862">Zinc</keyword>
<proteinExistence type="inferred from homology"/>
<name>A0A9N9T6K5_DIABA</name>
<keyword evidence="7 13" id="KW-0175">Coiled coil</keyword>
<evidence type="ECO:0000313" key="16">
    <source>
        <dbReference type="EMBL" id="CAG9837498.1"/>
    </source>
</evidence>
<gene>
    <name evidence="16" type="ORF">DIABBA_LOCUS10470</name>
</gene>
<evidence type="ECO:0000256" key="11">
    <source>
        <dbReference type="ARBA" id="ARBA00023306"/>
    </source>
</evidence>
<accession>A0A9N9T6K5</accession>
<evidence type="ECO:0000256" key="2">
    <source>
        <dbReference type="ARBA" id="ARBA00006177"/>
    </source>
</evidence>
<dbReference type="Pfam" id="PF12017">
    <property type="entry name" value="Tnp_P_element"/>
    <property type="match status" value="1"/>
</dbReference>
<keyword evidence="11" id="KW-0131">Cell cycle</keyword>
<comment type="subcellular location">
    <subcellularLocation>
        <location evidence="1">Nucleus</location>
        <location evidence="1">Nucleoplasm</location>
    </subcellularLocation>
</comment>
<keyword evidence="9" id="KW-0804">Transcription</keyword>
<reference evidence="16" key="1">
    <citation type="submission" date="2022-01" db="EMBL/GenBank/DDBJ databases">
        <authorList>
            <person name="King R."/>
        </authorList>
    </citation>
    <scope>NUCLEOTIDE SEQUENCE</scope>
</reference>
<dbReference type="Gene3D" id="6.20.210.20">
    <property type="entry name" value="THAP domain"/>
    <property type="match status" value="1"/>
</dbReference>
<evidence type="ECO:0000256" key="14">
    <source>
        <dbReference type="SAM" id="MobiDB-lite"/>
    </source>
</evidence>
<evidence type="ECO:0000256" key="7">
    <source>
        <dbReference type="ARBA" id="ARBA00023054"/>
    </source>
</evidence>
<feature type="domain" description="THAP-type" evidence="15">
    <location>
        <begin position="1"/>
        <end position="90"/>
    </location>
</feature>
<keyword evidence="17" id="KW-1185">Reference proteome</keyword>
<organism evidence="16 17">
    <name type="scientific">Diabrotica balteata</name>
    <name type="common">Banded cucumber beetle</name>
    <dbReference type="NCBI Taxonomy" id="107213"/>
    <lineage>
        <taxon>Eukaryota</taxon>
        <taxon>Metazoa</taxon>
        <taxon>Ecdysozoa</taxon>
        <taxon>Arthropoda</taxon>
        <taxon>Hexapoda</taxon>
        <taxon>Insecta</taxon>
        <taxon>Pterygota</taxon>
        <taxon>Neoptera</taxon>
        <taxon>Endopterygota</taxon>
        <taxon>Coleoptera</taxon>
        <taxon>Polyphaga</taxon>
        <taxon>Cucujiformia</taxon>
        <taxon>Chrysomeloidea</taxon>
        <taxon>Chrysomelidae</taxon>
        <taxon>Galerucinae</taxon>
        <taxon>Diabroticina</taxon>
        <taxon>Diabroticites</taxon>
        <taxon>Diabrotica</taxon>
    </lineage>
</organism>
<evidence type="ECO:0000256" key="10">
    <source>
        <dbReference type="ARBA" id="ARBA00023242"/>
    </source>
</evidence>
<feature type="coiled-coil region" evidence="13">
    <location>
        <begin position="164"/>
        <end position="261"/>
    </location>
</feature>
<feature type="region of interest" description="Disordered" evidence="14">
    <location>
        <begin position="321"/>
        <end position="372"/>
    </location>
</feature>
<keyword evidence="10" id="KW-0539">Nucleus</keyword>
<evidence type="ECO:0000256" key="13">
    <source>
        <dbReference type="SAM" id="Coils"/>
    </source>
</evidence>
<evidence type="ECO:0000256" key="6">
    <source>
        <dbReference type="ARBA" id="ARBA00023015"/>
    </source>
</evidence>
<evidence type="ECO:0000256" key="1">
    <source>
        <dbReference type="ARBA" id="ARBA00004642"/>
    </source>
</evidence>
<dbReference type="EMBL" id="OU898282">
    <property type="protein sequence ID" value="CAG9837498.1"/>
    <property type="molecule type" value="Genomic_DNA"/>
</dbReference>